<dbReference type="EMBL" id="FOAS01000014">
    <property type="protein sequence ID" value="SEL57845.1"/>
    <property type="molecule type" value="Genomic_DNA"/>
</dbReference>
<name>A0A1H7RCW9_9GAMM</name>
<feature type="region of interest" description="Disordered" evidence="1">
    <location>
        <begin position="85"/>
        <end position="114"/>
    </location>
</feature>
<dbReference type="Proteomes" id="UP000185766">
    <property type="component" value="Unassembled WGS sequence"/>
</dbReference>
<dbReference type="OrthoDB" id="5766995at2"/>
<evidence type="ECO:0000313" key="2">
    <source>
        <dbReference type="EMBL" id="SEL57845.1"/>
    </source>
</evidence>
<protein>
    <recommendedName>
        <fullName evidence="4">Lipase</fullName>
    </recommendedName>
</protein>
<evidence type="ECO:0000313" key="3">
    <source>
        <dbReference type="Proteomes" id="UP000185766"/>
    </source>
</evidence>
<keyword evidence="3" id="KW-1185">Reference proteome</keyword>
<accession>A0A1H7RCW9</accession>
<proteinExistence type="predicted"/>
<dbReference type="InterPro" id="IPR025498">
    <property type="entry name" value="DUF4389"/>
</dbReference>
<dbReference type="RefSeq" id="WP_139214151.1">
    <property type="nucleotide sequence ID" value="NZ_FOAS01000014.1"/>
</dbReference>
<dbReference type="Pfam" id="PF14333">
    <property type="entry name" value="DUF4389"/>
    <property type="match status" value="1"/>
</dbReference>
<dbReference type="AlphaFoldDB" id="A0A1H7RCW9"/>
<reference evidence="2 3" key="1">
    <citation type="submission" date="2016-10" db="EMBL/GenBank/DDBJ databases">
        <authorList>
            <person name="de Groot N.N."/>
        </authorList>
    </citation>
    <scope>NUCLEOTIDE SEQUENCE [LARGE SCALE GENOMIC DNA]</scope>
    <source>
        <strain evidence="2 3">JCM 19513</strain>
    </source>
</reference>
<evidence type="ECO:0008006" key="4">
    <source>
        <dbReference type="Google" id="ProtNLM"/>
    </source>
</evidence>
<dbReference type="STRING" id="1429083.GCA_001885685_03224"/>
<organism evidence="2 3">
    <name type="scientific">Atopomonas hussainii</name>
    <dbReference type="NCBI Taxonomy" id="1429083"/>
    <lineage>
        <taxon>Bacteria</taxon>
        <taxon>Pseudomonadati</taxon>
        <taxon>Pseudomonadota</taxon>
        <taxon>Gammaproteobacteria</taxon>
        <taxon>Pseudomonadales</taxon>
        <taxon>Pseudomonadaceae</taxon>
        <taxon>Atopomonas</taxon>
    </lineage>
</organism>
<gene>
    <name evidence="2" type="ORF">SAMN05216214_11491</name>
</gene>
<evidence type="ECO:0000256" key="1">
    <source>
        <dbReference type="SAM" id="MobiDB-lite"/>
    </source>
</evidence>
<sequence>MDMAKQQARESLILRLAWMLFFFIAWHLGEMLLGLVVLLQLGYRLFYGAPSANLLSFGDSLSQFMAHIGRFMTFNTDEKPWPVADWPTAAAPQGEPAHVVPPAAHPARDEEPKL</sequence>